<keyword evidence="3" id="KW-0560">Oxidoreductase</keyword>
<dbReference type="PROSITE" id="PS00061">
    <property type="entry name" value="ADH_SHORT"/>
    <property type="match status" value="1"/>
</dbReference>
<protein>
    <submittedName>
        <fullName evidence="4">Uncharacterized protein</fullName>
    </submittedName>
</protein>
<dbReference type="HOGENOM" id="CLU_010194_1_1_1"/>
<accession>A0A067MHT4</accession>
<dbReference type="InParanoid" id="A0A067MHT4"/>
<reference evidence="5" key="1">
    <citation type="journal article" date="2014" name="Proc. Natl. Acad. Sci. U.S.A.">
        <title>Extensive sampling of basidiomycete genomes demonstrates inadequacy of the white-rot/brown-rot paradigm for wood decay fungi.</title>
        <authorList>
            <person name="Riley R."/>
            <person name="Salamov A.A."/>
            <person name="Brown D.W."/>
            <person name="Nagy L.G."/>
            <person name="Floudas D."/>
            <person name="Held B.W."/>
            <person name="Levasseur A."/>
            <person name="Lombard V."/>
            <person name="Morin E."/>
            <person name="Otillar R."/>
            <person name="Lindquist E.A."/>
            <person name="Sun H."/>
            <person name="LaButti K.M."/>
            <person name="Schmutz J."/>
            <person name="Jabbour D."/>
            <person name="Luo H."/>
            <person name="Baker S.E."/>
            <person name="Pisabarro A.G."/>
            <person name="Walton J.D."/>
            <person name="Blanchette R.A."/>
            <person name="Henrissat B."/>
            <person name="Martin F."/>
            <person name="Cullen D."/>
            <person name="Hibbett D.S."/>
            <person name="Grigoriev I.V."/>
        </authorList>
    </citation>
    <scope>NUCLEOTIDE SEQUENCE [LARGE SCALE GENOMIC DNA]</scope>
    <source>
        <strain evidence="5">FD-172 SS1</strain>
    </source>
</reference>
<sequence length="250" mass="26702">MTAAKKVAVVTGSSRGLGAAIIRRLAQDGFHVVINYKSTRAAGEALAEDINSQYGEGRAIVVQADLTCFDDVKKLAEASIAFGAVTCLCLNAAHSPLTCLDTVTPQVYDDVFNANVKGHVFLIQALASHMPPQSSIVTISSSVTRQSTTPANLLFYTASKGALEQITRTLAKELGPKQIRINTISPGPILGEHYWQVVTTPEKKALWENFSPMKRVGEEAEVAAVVSFFAGPDSRWVSGQEIRVDGGAVV</sequence>
<dbReference type="Pfam" id="PF13561">
    <property type="entry name" value="adh_short_C2"/>
    <property type="match status" value="1"/>
</dbReference>
<comment type="similarity">
    <text evidence="1">Belongs to the short-chain dehydrogenases/reductases (SDR) family.</text>
</comment>
<keyword evidence="5" id="KW-1185">Reference proteome</keyword>
<organism evidence="4 5">
    <name type="scientific">Botryobasidium botryosum (strain FD-172 SS1)</name>
    <dbReference type="NCBI Taxonomy" id="930990"/>
    <lineage>
        <taxon>Eukaryota</taxon>
        <taxon>Fungi</taxon>
        <taxon>Dikarya</taxon>
        <taxon>Basidiomycota</taxon>
        <taxon>Agaricomycotina</taxon>
        <taxon>Agaricomycetes</taxon>
        <taxon>Cantharellales</taxon>
        <taxon>Botryobasidiaceae</taxon>
        <taxon>Botryobasidium</taxon>
    </lineage>
</organism>
<dbReference type="InterPro" id="IPR002347">
    <property type="entry name" value="SDR_fam"/>
</dbReference>
<dbReference type="SUPFAM" id="SSF51735">
    <property type="entry name" value="NAD(P)-binding Rossmann-fold domains"/>
    <property type="match status" value="1"/>
</dbReference>
<dbReference type="OrthoDB" id="5327538at2759"/>
<dbReference type="InterPro" id="IPR020904">
    <property type="entry name" value="Sc_DH/Rdtase_CS"/>
</dbReference>
<evidence type="ECO:0000256" key="1">
    <source>
        <dbReference type="ARBA" id="ARBA00006484"/>
    </source>
</evidence>
<name>A0A067MHT4_BOTB1</name>
<dbReference type="InterPro" id="IPR036291">
    <property type="entry name" value="NAD(P)-bd_dom_sf"/>
</dbReference>
<proteinExistence type="inferred from homology"/>
<dbReference type="AlphaFoldDB" id="A0A067MHT4"/>
<dbReference type="FunFam" id="3.40.50.720:FF:000084">
    <property type="entry name" value="Short-chain dehydrogenase reductase"/>
    <property type="match status" value="1"/>
</dbReference>
<dbReference type="GO" id="GO:0016491">
    <property type="term" value="F:oxidoreductase activity"/>
    <property type="evidence" value="ECO:0007669"/>
    <property type="project" value="UniProtKB-KW"/>
</dbReference>
<evidence type="ECO:0000313" key="4">
    <source>
        <dbReference type="EMBL" id="KDQ11136.1"/>
    </source>
</evidence>
<dbReference type="Gene3D" id="3.40.50.720">
    <property type="entry name" value="NAD(P)-binding Rossmann-like Domain"/>
    <property type="match status" value="1"/>
</dbReference>
<dbReference type="EMBL" id="KL198061">
    <property type="protein sequence ID" value="KDQ11136.1"/>
    <property type="molecule type" value="Genomic_DNA"/>
</dbReference>
<gene>
    <name evidence="4" type="ORF">BOTBODRAFT_68237</name>
</gene>
<evidence type="ECO:0000256" key="3">
    <source>
        <dbReference type="ARBA" id="ARBA00023002"/>
    </source>
</evidence>
<dbReference type="Proteomes" id="UP000027195">
    <property type="component" value="Unassembled WGS sequence"/>
</dbReference>
<evidence type="ECO:0000256" key="2">
    <source>
        <dbReference type="ARBA" id="ARBA00022857"/>
    </source>
</evidence>
<dbReference type="STRING" id="930990.A0A067MHT4"/>
<dbReference type="PRINTS" id="PR00081">
    <property type="entry name" value="GDHRDH"/>
</dbReference>
<dbReference type="PANTHER" id="PTHR43639">
    <property type="entry name" value="OXIDOREDUCTASE, SHORT-CHAIN DEHYDROGENASE/REDUCTASE FAMILY (AFU_ORTHOLOGUE AFUA_5G02870)"/>
    <property type="match status" value="1"/>
</dbReference>
<dbReference type="PANTHER" id="PTHR43639:SF1">
    <property type="entry name" value="SHORT-CHAIN DEHYDROGENASE_REDUCTASE FAMILY PROTEIN"/>
    <property type="match status" value="1"/>
</dbReference>
<keyword evidence="2" id="KW-0521">NADP</keyword>
<evidence type="ECO:0000313" key="5">
    <source>
        <dbReference type="Proteomes" id="UP000027195"/>
    </source>
</evidence>